<feature type="compositionally biased region" description="Low complexity" evidence="6">
    <location>
        <begin position="130"/>
        <end position="139"/>
    </location>
</feature>
<proteinExistence type="predicted"/>
<evidence type="ECO:0000259" key="7">
    <source>
        <dbReference type="PROSITE" id="PS50011"/>
    </source>
</evidence>
<keyword evidence="10" id="KW-1185">Reference proteome</keyword>
<feature type="domain" description="Protein kinase" evidence="7">
    <location>
        <begin position="1"/>
        <end position="111"/>
    </location>
</feature>
<dbReference type="Gene3D" id="1.10.510.10">
    <property type="entry name" value="Transferase(Phosphotransferase) domain 1"/>
    <property type="match status" value="1"/>
</dbReference>
<dbReference type="Pfam" id="PF00069">
    <property type="entry name" value="Pkinase"/>
    <property type="match status" value="1"/>
</dbReference>
<name>A0ABN9XNN8_9DINO</name>
<dbReference type="InterPro" id="IPR000961">
    <property type="entry name" value="AGC-kinase_C"/>
</dbReference>
<dbReference type="PROSITE" id="PS51285">
    <property type="entry name" value="AGC_KINASE_CTER"/>
    <property type="match status" value="1"/>
</dbReference>
<reference evidence="9" key="1">
    <citation type="submission" date="2023-10" db="EMBL/GenBank/DDBJ databases">
        <authorList>
            <person name="Chen Y."/>
            <person name="Shah S."/>
            <person name="Dougan E. K."/>
            <person name="Thang M."/>
            <person name="Chan C."/>
        </authorList>
    </citation>
    <scope>NUCLEOTIDE SEQUENCE [LARGE SCALE GENOMIC DNA]</scope>
</reference>
<evidence type="ECO:0000313" key="10">
    <source>
        <dbReference type="Proteomes" id="UP001189429"/>
    </source>
</evidence>
<feature type="compositionally biased region" description="Basic and acidic residues" evidence="6">
    <location>
        <begin position="143"/>
        <end position="154"/>
    </location>
</feature>
<evidence type="ECO:0000313" key="9">
    <source>
        <dbReference type="EMBL" id="CAK0899910.1"/>
    </source>
</evidence>
<evidence type="ECO:0000256" key="3">
    <source>
        <dbReference type="ARBA" id="ARBA00022741"/>
    </source>
</evidence>
<gene>
    <name evidence="9" type="ORF">PCOR1329_LOCUS77329</name>
</gene>
<dbReference type="PROSITE" id="PS50011">
    <property type="entry name" value="PROTEIN_KINASE_DOM"/>
    <property type="match status" value="1"/>
</dbReference>
<accession>A0ABN9XNN8</accession>
<evidence type="ECO:0000256" key="4">
    <source>
        <dbReference type="ARBA" id="ARBA00022777"/>
    </source>
</evidence>
<protein>
    <recommendedName>
        <fullName evidence="11">Protein kinase domain-containing protein</fullName>
    </recommendedName>
</protein>
<dbReference type="Proteomes" id="UP001189429">
    <property type="component" value="Unassembled WGS sequence"/>
</dbReference>
<keyword evidence="3" id="KW-0547">Nucleotide-binding</keyword>
<organism evidence="9 10">
    <name type="scientific">Prorocentrum cordatum</name>
    <dbReference type="NCBI Taxonomy" id="2364126"/>
    <lineage>
        <taxon>Eukaryota</taxon>
        <taxon>Sar</taxon>
        <taxon>Alveolata</taxon>
        <taxon>Dinophyceae</taxon>
        <taxon>Prorocentrales</taxon>
        <taxon>Prorocentraceae</taxon>
        <taxon>Prorocentrum</taxon>
    </lineage>
</organism>
<sequence length="168" mass="18616">MAKVVRTSTFSVCGTTGYMAPEVLSRIGHGKCVDWWALGILIFEMLAFDTPFRGRTSRETHRNVLSRDPRCPPYFGSVTKGLIYLLLIKEQTLRLGSGADGSERVRSHPWFSTVDWDDLLQRRCTSPFLPGVRGSSGPRLRGRPREGGADDRAEGGLSEAQRQLSGGF</sequence>
<keyword evidence="4" id="KW-0418">Kinase</keyword>
<comment type="caution">
    <text evidence="9">The sequence shown here is derived from an EMBL/GenBank/DDBJ whole genome shotgun (WGS) entry which is preliminary data.</text>
</comment>
<feature type="region of interest" description="Disordered" evidence="6">
    <location>
        <begin position="129"/>
        <end position="168"/>
    </location>
</feature>
<dbReference type="PANTHER" id="PTHR24353">
    <property type="entry name" value="CYCLIC NUCLEOTIDE-DEPENDENT PROTEIN KINASE"/>
    <property type="match status" value="1"/>
</dbReference>
<keyword evidence="2" id="KW-0808">Transferase</keyword>
<evidence type="ECO:0000256" key="2">
    <source>
        <dbReference type="ARBA" id="ARBA00022679"/>
    </source>
</evidence>
<evidence type="ECO:0000259" key="8">
    <source>
        <dbReference type="PROSITE" id="PS51285"/>
    </source>
</evidence>
<evidence type="ECO:0000256" key="1">
    <source>
        <dbReference type="ARBA" id="ARBA00022527"/>
    </source>
</evidence>
<dbReference type="SUPFAM" id="SSF56112">
    <property type="entry name" value="Protein kinase-like (PK-like)"/>
    <property type="match status" value="1"/>
</dbReference>
<evidence type="ECO:0000256" key="6">
    <source>
        <dbReference type="SAM" id="MobiDB-lite"/>
    </source>
</evidence>
<feature type="domain" description="AGC-kinase C-terminal" evidence="8">
    <location>
        <begin position="112"/>
        <end position="168"/>
    </location>
</feature>
<dbReference type="InterPro" id="IPR000719">
    <property type="entry name" value="Prot_kinase_dom"/>
</dbReference>
<keyword evidence="1" id="KW-0723">Serine/threonine-protein kinase</keyword>
<evidence type="ECO:0008006" key="11">
    <source>
        <dbReference type="Google" id="ProtNLM"/>
    </source>
</evidence>
<dbReference type="PANTHER" id="PTHR24353:SF37">
    <property type="entry name" value="CAMP-DEPENDENT PROTEIN KINASE CATALYTIC SUBUNIT PRKX"/>
    <property type="match status" value="1"/>
</dbReference>
<evidence type="ECO:0000256" key="5">
    <source>
        <dbReference type="ARBA" id="ARBA00022840"/>
    </source>
</evidence>
<dbReference type="EMBL" id="CAUYUJ010020693">
    <property type="protein sequence ID" value="CAK0899910.1"/>
    <property type="molecule type" value="Genomic_DNA"/>
</dbReference>
<keyword evidence="5" id="KW-0067">ATP-binding</keyword>
<dbReference type="InterPro" id="IPR011009">
    <property type="entry name" value="Kinase-like_dom_sf"/>
</dbReference>